<gene>
    <name evidence="2" type="primary">ini1</name>
    <name evidence="2" type="ORF">MBRA1_001284</name>
</gene>
<dbReference type="InterPro" id="IPR005345">
    <property type="entry name" value="PHF5"/>
</dbReference>
<name>A0AAF0IP84_9BASI</name>
<reference evidence="2" key="1">
    <citation type="submission" date="2023-03" db="EMBL/GenBank/DDBJ databases">
        <title>Mating type loci evolution in Malassezia.</title>
        <authorList>
            <person name="Coelho M.A."/>
        </authorList>
    </citation>
    <scope>NUCLEOTIDE SEQUENCE</scope>
    <source>
        <strain evidence="2">CBS 14135</strain>
    </source>
</reference>
<sequence length="112" mass="12451">MSKHHPDILLCRKVPGISIGRLCERCDGKCPLCDSYVRPAAIVRICDECNYGSYGGRCVVCGAPGVSDAYYCAECVRLEKDRDGCPKTVNMGISRLDNIFNNRRQQTSFQRG</sequence>
<dbReference type="PIRSF" id="PIRSF016468">
    <property type="entry name" value="PHF5"/>
    <property type="match status" value="1"/>
</dbReference>
<keyword evidence="3" id="KW-1185">Reference proteome</keyword>
<dbReference type="Proteomes" id="UP001216638">
    <property type="component" value="Chromosome 1"/>
</dbReference>
<protein>
    <submittedName>
        <fullName evidence="2">Pre-mRNA-splicing factor ini1</fullName>
    </submittedName>
</protein>
<evidence type="ECO:0000256" key="1">
    <source>
        <dbReference type="ARBA" id="ARBA00008626"/>
    </source>
</evidence>
<dbReference type="PANTHER" id="PTHR13120">
    <property type="entry name" value="PHD FINGER-LIKE DOMAIN-CONTAINING PROTEIN 5A"/>
    <property type="match status" value="1"/>
</dbReference>
<comment type="similarity">
    <text evidence="1">Belongs to the PHF5 family.</text>
</comment>
<dbReference type="EMBL" id="CP119951">
    <property type="protein sequence ID" value="WFC94650.1"/>
    <property type="molecule type" value="Genomic_DNA"/>
</dbReference>
<dbReference type="Pfam" id="PF03660">
    <property type="entry name" value="PHF5"/>
    <property type="match status" value="1"/>
</dbReference>
<dbReference type="AlphaFoldDB" id="A0AAF0IP84"/>
<proteinExistence type="inferred from homology"/>
<organism evidence="2 3">
    <name type="scientific">Malassezia brasiliensis</name>
    <dbReference type="NCBI Taxonomy" id="1821822"/>
    <lineage>
        <taxon>Eukaryota</taxon>
        <taxon>Fungi</taxon>
        <taxon>Dikarya</taxon>
        <taxon>Basidiomycota</taxon>
        <taxon>Ustilaginomycotina</taxon>
        <taxon>Malasseziomycetes</taxon>
        <taxon>Malasseziales</taxon>
        <taxon>Malasseziaceae</taxon>
        <taxon>Malassezia</taxon>
    </lineage>
</organism>
<evidence type="ECO:0000313" key="2">
    <source>
        <dbReference type="EMBL" id="WFC94650.1"/>
    </source>
</evidence>
<accession>A0AAF0IP84</accession>
<evidence type="ECO:0000313" key="3">
    <source>
        <dbReference type="Proteomes" id="UP001216638"/>
    </source>
</evidence>
<dbReference type="GO" id="GO:0000398">
    <property type="term" value="P:mRNA splicing, via spliceosome"/>
    <property type="evidence" value="ECO:0007669"/>
    <property type="project" value="InterPro"/>
</dbReference>